<dbReference type="OrthoDB" id="2389872at2"/>
<evidence type="ECO:0000313" key="1">
    <source>
        <dbReference type="EMBL" id="EIC21086.1"/>
    </source>
</evidence>
<proteinExistence type="predicted"/>
<dbReference type="AlphaFoldDB" id="H8Z3T4"/>
<protein>
    <submittedName>
        <fullName evidence="1">Uncharacterized protein</fullName>
    </submittedName>
</protein>
<keyword evidence="2" id="KW-1185">Reference proteome</keyword>
<sequence length="87" mass="9667">MHAIEFKGHLKEGVIRLPASYRHWREDRPVKVIVLVDDDETPQSPPLDANQRLAAILKVSRRCAAAPELDPRGADEIIGYDANGLPS</sequence>
<dbReference type="Proteomes" id="UP000002964">
    <property type="component" value="Unassembled WGS sequence"/>
</dbReference>
<organism evidence="1 2">
    <name type="scientific">Thiorhodovibrio frisius</name>
    <dbReference type="NCBI Taxonomy" id="631362"/>
    <lineage>
        <taxon>Bacteria</taxon>
        <taxon>Pseudomonadati</taxon>
        <taxon>Pseudomonadota</taxon>
        <taxon>Gammaproteobacteria</taxon>
        <taxon>Chromatiales</taxon>
        <taxon>Chromatiaceae</taxon>
        <taxon>Thiorhodovibrio</taxon>
    </lineage>
</organism>
<evidence type="ECO:0000313" key="2">
    <source>
        <dbReference type="Proteomes" id="UP000002964"/>
    </source>
</evidence>
<accession>H8Z3T4</accession>
<dbReference type="EMBL" id="JH603170">
    <property type="protein sequence ID" value="EIC21086.1"/>
    <property type="molecule type" value="Genomic_DNA"/>
</dbReference>
<name>H8Z3T4_9GAMM</name>
<reference evidence="2" key="1">
    <citation type="submission" date="2011-06" db="EMBL/GenBank/DDBJ databases">
        <authorList>
            <consortium name="US DOE Joint Genome Institute (JGI-PGF)"/>
            <person name="Lucas S."/>
            <person name="Han J."/>
            <person name="Lapidus A."/>
            <person name="Cheng J.-F."/>
            <person name="Goodwin L."/>
            <person name="Pitluck S."/>
            <person name="Peters L."/>
            <person name="Land M.L."/>
            <person name="Hauser L."/>
            <person name="Vogl K."/>
            <person name="Liu Z."/>
            <person name="Overmann J."/>
            <person name="Frigaard N.-U."/>
            <person name="Bryant D.A."/>
            <person name="Woyke T.J."/>
        </authorList>
    </citation>
    <scope>NUCLEOTIDE SEQUENCE [LARGE SCALE GENOMIC DNA]</scope>
    <source>
        <strain evidence="2">970</strain>
    </source>
</reference>
<gene>
    <name evidence="1" type="ORF">Thi970DRAFT_04771</name>
</gene>
<reference evidence="1 2" key="2">
    <citation type="submission" date="2011-11" db="EMBL/GenBank/DDBJ databases">
        <authorList>
            <consortium name="US DOE Joint Genome Institute"/>
            <person name="Lucas S."/>
            <person name="Han J."/>
            <person name="Lapidus A."/>
            <person name="Cheng J.-F."/>
            <person name="Goodwin L."/>
            <person name="Pitluck S."/>
            <person name="Peters L."/>
            <person name="Ovchinnikova G."/>
            <person name="Zhang X."/>
            <person name="Detter J.C."/>
            <person name="Han C."/>
            <person name="Tapia R."/>
            <person name="Land M."/>
            <person name="Hauser L."/>
            <person name="Kyrpides N."/>
            <person name="Ivanova N."/>
            <person name="Pagani I."/>
            <person name="Vogl K."/>
            <person name="Liu Z."/>
            <person name="Overmann J."/>
            <person name="Frigaard N.-U."/>
            <person name="Bryant D."/>
            <person name="Woyke T."/>
        </authorList>
    </citation>
    <scope>NUCLEOTIDE SEQUENCE [LARGE SCALE GENOMIC DNA]</scope>
    <source>
        <strain evidence="1 2">970</strain>
    </source>
</reference>
<dbReference type="HOGENOM" id="CLU_2496908_0_0_6"/>
<dbReference type="RefSeq" id="WP_009151489.1">
    <property type="nucleotide sequence ID" value="NZ_CP121471.1"/>
</dbReference>